<proteinExistence type="predicted"/>
<protein>
    <submittedName>
        <fullName evidence="1">Uncharacterized protein</fullName>
    </submittedName>
</protein>
<organism evidence="1 2">
    <name type="scientific">Syncephalastrum racemosum</name>
    <name type="common">Filamentous fungus</name>
    <dbReference type="NCBI Taxonomy" id="13706"/>
    <lineage>
        <taxon>Eukaryota</taxon>
        <taxon>Fungi</taxon>
        <taxon>Fungi incertae sedis</taxon>
        <taxon>Mucoromycota</taxon>
        <taxon>Mucoromycotina</taxon>
        <taxon>Mucoromycetes</taxon>
        <taxon>Mucorales</taxon>
        <taxon>Syncephalastraceae</taxon>
        <taxon>Syncephalastrum</taxon>
    </lineage>
</organism>
<accession>A0A1X2HWQ1</accession>
<name>A0A1X2HWQ1_SYNRA</name>
<gene>
    <name evidence="1" type="ORF">BCR43DRAFT_484383</name>
</gene>
<dbReference type="EMBL" id="MCGN01000001">
    <property type="protein sequence ID" value="ORZ04025.1"/>
    <property type="molecule type" value="Genomic_DNA"/>
</dbReference>
<comment type="caution">
    <text evidence="1">The sequence shown here is derived from an EMBL/GenBank/DDBJ whole genome shotgun (WGS) entry which is preliminary data.</text>
</comment>
<evidence type="ECO:0000313" key="1">
    <source>
        <dbReference type="EMBL" id="ORZ04025.1"/>
    </source>
</evidence>
<dbReference type="InParanoid" id="A0A1X2HWQ1"/>
<reference evidence="1 2" key="1">
    <citation type="submission" date="2016-07" db="EMBL/GenBank/DDBJ databases">
        <title>Pervasive Adenine N6-methylation of Active Genes in Fungi.</title>
        <authorList>
            <consortium name="DOE Joint Genome Institute"/>
            <person name="Mondo S.J."/>
            <person name="Dannebaum R.O."/>
            <person name="Kuo R.C."/>
            <person name="Labutti K."/>
            <person name="Haridas S."/>
            <person name="Kuo A."/>
            <person name="Salamov A."/>
            <person name="Ahrendt S.R."/>
            <person name="Lipzen A."/>
            <person name="Sullivan W."/>
            <person name="Andreopoulos W.B."/>
            <person name="Clum A."/>
            <person name="Lindquist E."/>
            <person name="Daum C."/>
            <person name="Ramamoorthy G.K."/>
            <person name="Gryganskyi A."/>
            <person name="Culley D."/>
            <person name="Magnuson J.K."/>
            <person name="James T.Y."/>
            <person name="O'Malley M.A."/>
            <person name="Stajich J.E."/>
            <person name="Spatafora J.W."/>
            <person name="Visel A."/>
            <person name="Grigoriev I.V."/>
        </authorList>
    </citation>
    <scope>NUCLEOTIDE SEQUENCE [LARGE SCALE GENOMIC DNA]</scope>
    <source>
        <strain evidence="1 2">NRRL 2496</strain>
    </source>
</reference>
<sequence>MFSVWSVVGIPSNSLRAAFTPWIRTWKKMRDNQQEVFLDPHGHLKIFPVIQAFEASASLSL</sequence>
<keyword evidence="2" id="KW-1185">Reference proteome</keyword>
<dbReference type="Proteomes" id="UP000242180">
    <property type="component" value="Unassembled WGS sequence"/>
</dbReference>
<dbReference type="AlphaFoldDB" id="A0A1X2HWQ1"/>
<evidence type="ECO:0000313" key="2">
    <source>
        <dbReference type="Proteomes" id="UP000242180"/>
    </source>
</evidence>